<gene>
    <name evidence="7" type="primary">ssuA_3</name>
    <name evidence="7" type="ORF">LMG23992_04797</name>
</gene>
<dbReference type="Pfam" id="PF09084">
    <property type="entry name" value="NMT1"/>
    <property type="match status" value="1"/>
</dbReference>
<dbReference type="InterPro" id="IPR015168">
    <property type="entry name" value="SsuA/THI5"/>
</dbReference>
<dbReference type="InterPro" id="IPR006311">
    <property type="entry name" value="TAT_signal"/>
</dbReference>
<keyword evidence="4" id="KW-0732">Signal</keyword>
<dbReference type="RefSeq" id="WP_224082255.1">
    <property type="nucleotide sequence ID" value="NZ_CAJZAI010000017.1"/>
</dbReference>
<dbReference type="PANTHER" id="PTHR30024:SF42">
    <property type="entry name" value="ALIPHATIC SULFONATES-BINDING PROTEIN-RELATED"/>
    <property type="match status" value="1"/>
</dbReference>
<dbReference type="NCBIfam" id="TIGR01728">
    <property type="entry name" value="SsuA_fam"/>
    <property type="match status" value="1"/>
</dbReference>
<dbReference type="InterPro" id="IPR001638">
    <property type="entry name" value="Solute-binding_3/MltF_N"/>
</dbReference>
<sequence>MTSSTLSPVAGESATRHATRSSRPQVAGQRRRRILIAALVLATGLAYGLLPGRAEAQSKTVDPKVLRIGYQKYGTLTLLKVRGTLEKRLAPQGITVKWTEFPAGPQLLEGLNVGAIDFGTVGEAPPIFAQAAGAQLAYIGNEPPAPTAEAIVVPKGSAIKSVADLRGKRVALNKGSNVHYLLVRQLEKAGIPYNEIQPVYLPPADARAAFERGAVDAWVIWDPFLAAAEKQLGARVLADGRGADGKNVVSNHQFYLASRPYAEAKPEIVKLLLDELASLGAWAEKNPKEASAVLTRELGLEPAVLDLAVSRFSYGAQPVSAEVLAEQQRIADVFHSLKLIPKPIKVSDAGWQQAQR</sequence>
<dbReference type="SMART" id="SM00062">
    <property type="entry name" value="PBPb"/>
    <property type="match status" value="1"/>
</dbReference>
<dbReference type="NCBIfam" id="NF008588">
    <property type="entry name" value="PRK11553.1"/>
    <property type="match status" value="1"/>
</dbReference>
<dbReference type="InterPro" id="IPR010067">
    <property type="entry name" value="ABC_SsuA_sub-bd"/>
</dbReference>
<dbReference type="Gene3D" id="3.40.190.10">
    <property type="entry name" value="Periplasmic binding protein-like II"/>
    <property type="match status" value="2"/>
</dbReference>
<accession>A0ABM8XQT3</accession>
<evidence type="ECO:0000256" key="4">
    <source>
        <dbReference type="ARBA" id="ARBA00022729"/>
    </source>
</evidence>
<name>A0ABM8XQT3_9BURK</name>
<evidence type="ECO:0000259" key="6">
    <source>
        <dbReference type="SMART" id="SM00062"/>
    </source>
</evidence>
<dbReference type="Proteomes" id="UP000727654">
    <property type="component" value="Unassembled WGS sequence"/>
</dbReference>
<feature type="domain" description="Solute-binding protein family 3/N-terminal" evidence="6">
    <location>
        <begin position="65"/>
        <end position="290"/>
    </location>
</feature>
<comment type="caution">
    <text evidence="7">The sequence shown here is derived from an EMBL/GenBank/DDBJ whole genome shotgun (WGS) entry which is preliminary data.</text>
</comment>
<evidence type="ECO:0000256" key="3">
    <source>
        <dbReference type="ARBA" id="ARBA00022448"/>
    </source>
</evidence>
<dbReference type="EMBL" id="CAJZAI010000017">
    <property type="protein sequence ID" value="CAG9182611.1"/>
    <property type="molecule type" value="Genomic_DNA"/>
</dbReference>
<evidence type="ECO:0000313" key="8">
    <source>
        <dbReference type="Proteomes" id="UP000727654"/>
    </source>
</evidence>
<reference evidence="7 8" key="1">
    <citation type="submission" date="2021-08" db="EMBL/GenBank/DDBJ databases">
        <authorList>
            <person name="Peeters C."/>
        </authorList>
    </citation>
    <scope>NUCLEOTIDE SEQUENCE [LARGE SCALE GENOMIC DNA]</scope>
    <source>
        <strain evidence="7 8">LMG 23992</strain>
    </source>
</reference>
<protein>
    <submittedName>
        <fullName evidence="7">Aliphatic sulfonates-binding protein</fullName>
    </submittedName>
</protein>
<evidence type="ECO:0000313" key="7">
    <source>
        <dbReference type="EMBL" id="CAG9182611.1"/>
    </source>
</evidence>
<organism evidence="7 8">
    <name type="scientific">Cupriavidus laharis</name>
    <dbReference type="NCBI Taxonomy" id="151654"/>
    <lineage>
        <taxon>Bacteria</taxon>
        <taxon>Pseudomonadati</taxon>
        <taxon>Pseudomonadota</taxon>
        <taxon>Betaproteobacteria</taxon>
        <taxon>Burkholderiales</taxon>
        <taxon>Burkholderiaceae</taxon>
        <taxon>Cupriavidus</taxon>
    </lineage>
</organism>
<dbReference type="CDD" id="cd13557">
    <property type="entry name" value="PBP2_SsuA"/>
    <property type="match status" value="1"/>
</dbReference>
<feature type="region of interest" description="Disordered" evidence="5">
    <location>
        <begin position="1"/>
        <end position="26"/>
    </location>
</feature>
<dbReference type="PROSITE" id="PS51318">
    <property type="entry name" value="TAT"/>
    <property type="match status" value="1"/>
</dbReference>
<evidence type="ECO:0000256" key="1">
    <source>
        <dbReference type="ARBA" id="ARBA00004418"/>
    </source>
</evidence>
<evidence type="ECO:0000256" key="5">
    <source>
        <dbReference type="SAM" id="MobiDB-lite"/>
    </source>
</evidence>
<keyword evidence="8" id="KW-1185">Reference proteome</keyword>
<comment type="subcellular location">
    <subcellularLocation>
        <location evidence="1">Periplasm</location>
    </subcellularLocation>
</comment>
<dbReference type="SUPFAM" id="SSF53850">
    <property type="entry name" value="Periplasmic binding protein-like II"/>
    <property type="match status" value="1"/>
</dbReference>
<comment type="similarity">
    <text evidence="2">Belongs to the bacterial solute-binding protein SsuA/TauA family.</text>
</comment>
<dbReference type="PANTHER" id="PTHR30024">
    <property type="entry name" value="ALIPHATIC SULFONATES-BINDING PROTEIN-RELATED"/>
    <property type="match status" value="1"/>
</dbReference>
<evidence type="ECO:0000256" key="2">
    <source>
        <dbReference type="ARBA" id="ARBA00010742"/>
    </source>
</evidence>
<keyword evidence="3" id="KW-0813">Transport</keyword>
<proteinExistence type="inferred from homology"/>